<dbReference type="HOGENOM" id="CLU_3063136_0_0_6"/>
<dbReference type="Proteomes" id="UP000004699">
    <property type="component" value="Unassembled WGS sequence"/>
</dbReference>
<accession>B8KXZ2</accession>
<dbReference type="EMBL" id="DS999411">
    <property type="protein sequence ID" value="EED35635.1"/>
    <property type="molecule type" value="Genomic_DNA"/>
</dbReference>
<sequence length="53" mass="5942">MLFNFYLHEYVINVESIAMVTMRSLGSQDLSGAEFEAIQADRLPGDNNIEFSG</sequence>
<evidence type="ECO:0000313" key="2">
    <source>
        <dbReference type="Proteomes" id="UP000004699"/>
    </source>
</evidence>
<name>B8KXZ2_9GAMM</name>
<evidence type="ECO:0000313" key="1">
    <source>
        <dbReference type="EMBL" id="EED35635.1"/>
    </source>
</evidence>
<protein>
    <submittedName>
        <fullName evidence="1">Uncharacterized protein</fullName>
    </submittedName>
</protein>
<dbReference type="STRING" id="565045.NOR51B_1582"/>
<dbReference type="AlphaFoldDB" id="B8KXZ2"/>
<proteinExistence type="predicted"/>
<reference evidence="2" key="1">
    <citation type="journal article" date="2013" name="BMC Microbiol.">
        <title>Taxonomy and evolution of bacteriochlorophyll a-containing members of the OM60/NOR5 clade of marine gammaproteobacteria: description of Luminiphilus syltensis gen. nov., sp. nov., reclassification of Haliea rubra as Pseudohaliea rubra gen. nov., comb. nov., and emendation of Chromatocurvus halotolerans.</title>
        <authorList>
            <person name="Spring S."/>
            <person name="Riedel T."/>
            <person name="Sproer C."/>
            <person name="Yan S."/>
            <person name="Harder J."/>
            <person name="Fuchs B.M."/>
        </authorList>
    </citation>
    <scope>NUCLEOTIDE SEQUENCE [LARGE SCALE GENOMIC DNA]</scope>
    <source>
        <strain evidence="2">NOR51-B</strain>
    </source>
</reference>
<gene>
    <name evidence="1" type="ORF">NOR51B_1582</name>
</gene>
<organism evidence="1 2">
    <name type="scientific">Luminiphilus syltensis NOR5-1B</name>
    <dbReference type="NCBI Taxonomy" id="565045"/>
    <lineage>
        <taxon>Bacteria</taxon>
        <taxon>Pseudomonadati</taxon>
        <taxon>Pseudomonadota</taxon>
        <taxon>Gammaproteobacteria</taxon>
        <taxon>Cellvibrionales</taxon>
        <taxon>Halieaceae</taxon>
        <taxon>Luminiphilus</taxon>
    </lineage>
</organism>
<keyword evidence="2" id="KW-1185">Reference proteome</keyword>